<reference evidence="3 4" key="1">
    <citation type="journal article" date="2018" name="Mol. Biol. Evol.">
        <title>Broad Genomic Sampling Reveals a Smut Pathogenic Ancestry of the Fungal Clade Ustilaginomycotina.</title>
        <authorList>
            <person name="Kijpornyongpan T."/>
            <person name="Mondo S.J."/>
            <person name="Barry K."/>
            <person name="Sandor L."/>
            <person name="Lee J."/>
            <person name="Lipzen A."/>
            <person name="Pangilinan J."/>
            <person name="LaButti K."/>
            <person name="Hainaut M."/>
            <person name="Henrissat B."/>
            <person name="Grigoriev I.V."/>
            <person name="Spatafora J.W."/>
            <person name="Aime M.C."/>
        </authorList>
    </citation>
    <scope>NUCLEOTIDE SEQUENCE [LARGE SCALE GENOMIC DNA]</scope>
    <source>
        <strain evidence="3 4">MCA 4186</strain>
    </source>
</reference>
<feature type="transmembrane region" description="Helical" evidence="1">
    <location>
        <begin position="327"/>
        <end position="352"/>
    </location>
</feature>
<dbReference type="SMART" id="SM00603">
    <property type="entry name" value="LCCL"/>
    <property type="match status" value="1"/>
</dbReference>
<dbReference type="Pfam" id="PF03815">
    <property type="entry name" value="LCCL"/>
    <property type="match status" value="1"/>
</dbReference>
<dbReference type="PANTHER" id="PTHR31331:SF1">
    <property type="entry name" value="CYSTEINE RICH SECRETORY PROTEIN LCCL DOMAIN CONTAINING 2"/>
    <property type="match status" value="1"/>
</dbReference>
<dbReference type="RefSeq" id="XP_025594877.1">
    <property type="nucleotide sequence ID" value="XM_025739984.1"/>
</dbReference>
<feature type="transmembrane region" description="Helical" evidence="1">
    <location>
        <begin position="169"/>
        <end position="187"/>
    </location>
</feature>
<evidence type="ECO:0000313" key="4">
    <source>
        <dbReference type="Proteomes" id="UP000245946"/>
    </source>
</evidence>
<evidence type="ECO:0000259" key="2">
    <source>
        <dbReference type="PROSITE" id="PS50820"/>
    </source>
</evidence>
<dbReference type="AlphaFoldDB" id="A0A316Z0W4"/>
<feature type="transmembrane region" description="Helical" evidence="1">
    <location>
        <begin position="147"/>
        <end position="164"/>
    </location>
</feature>
<sequence length="477" mass="51259">SFFSCTSAYWLYNSECGLDGSGCSPFAADVPVAFRCPAHCAKTTLGQARAVGDELPAFVPLVVGGQVDASGSRVYRGDSFVCSAAQHAGVIDANRGGCGALWLSGTSSTYESVERNGIRSIAFNSTFPVSFTFDETARGTGCDDSRAGGYALNVLLLALVGFVLRPKRIVYFFTLVCVGFWHLNFVAEPRRFPPTVGGPAGDFLPTLFGAYVIWRVAVRYVWPAFALLPLEREVWTQGFFWLGTLLDVVFVDVPLQRLVLSDITGQPGALTSLIVIVVVVLVLAINQVRVIRKVGALPKYLALAAVGGLLIGLLSAVPTTGLRLHHYIIALVLVCFCAFPTRLSLAYCAFLLGMYIAGVGRWGFDGVIQNTAEIVGQGVYGTGLPSFLAPENFTAAALQVHWNDLPQQEAGEVAWDGFQLLVDDVLRYIGPATSYNLTSLLDPREYYLRLAYSASGLSGDFTRAAVAFFNGTLIPAP</sequence>
<keyword evidence="1" id="KW-1133">Transmembrane helix</keyword>
<dbReference type="InterPro" id="IPR051957">
    <property type="entry name" value="CRISP-LCCL_domain"/>
</dbReference>
<feature type="non-terminal residue" evidence="3">
    <location>
        <position position="1"/>
    </location>
</feature>
<dbReference type="SUPFAM" id="SSF69848">
    <property type="entry name" value="LCCL domain"/>
    <property type="match status" value="1"/>
</dbReference>
<gene>
    <name evidence="3" type="ORF">FA09DRAFT_291663</name>
</gene>
<dbReference type="STRING" id="58919.A0A316Z0W4"/>
<dbReference type="PROSITE" id="PS50820">
    <property type="entry name" value="LCCL"/>
    <property type="match status" value="1"/>
</dbReference>
<proteinExistence type="predicted"/>
<feature type="transmembrane region" description="Helical" evidence="1">
    <location>
        <begin position="207"/>
        <end position="227"/>
    </location>
</feature>
<keyword evidence="1" id="KW-0472">Membrane</keyword>
<dbReference type="OrthoDB" id="441660at2759"/>
<protein>
    <recommendedName>
        <fullName evidence="2">LCCL domain-containing protein</fullName>
    </recommendedName>
</protein>
<name>A0A316Z0W4_9BASI</name>
<feature type="non-terminal residue" evidence="3">
    <location>
        <position position="477"/>
    </location>
</feature>
<dbReference type="PANTHER" id="PTHR31331">
    <property type="entry name" value="LCCL DOMAIN PROTEIN (AFU_ORTHOLOGUE AFUA_5G08630)"/>
    <property type="match status" value="1"/>
</dbReference>
<feature type="transmembrane region" description="Helical" evidence="1">
    <location>
        <begin position="239"/>
        <end position="256"/>
    </location>
</feature>
<dbReference type="EMBL" id="KZ819311">
    <property type="protein sequence ID" value="PWN94598.1"/>
    <property type="molecule type" value="Genomic_DNA"/>
</dbReference>
<feature type="transmembrane region" description="Helical" evidence="1">
    <location>
        <begin position="300"/>
        <end position="321"/>
    </location>
</feature>
<dbReference type="Proteomes" id="UP000245946">
    <property type="component" value="Unassembled WGS sequence"/>
</dbReference>
<dbReference type="InterPro" id="IPR036609">
    <property type="entry name" value="LCCL_sf"/>
</dbReference>
<feature type="domain" description="LCCL" evidence="2">
    <location>
        <begin position="66"/>
        <end position="122"/>
    </location>
</feature>
<accession>A0A316Z0W4</accession>
<keyword evidence="1" id="KW-0812">Transmembrane</keyword>
<feature type="transmembrane region" description="Helical" evidence="1">
    <location>
        <begin position="268"/>
        <end position="288"/>
    </location>
</feature>
<dbReference type="GeneID" id="37267530"/>
<evidence type="ECO:0000313" key="3">
    <source>
        <dbReference type="EMBL" id="PWN94598.1"/>
    </source>
</evidence>
<dbReference type="Gene3D" id="2.170.130.20">
    <property type="entry name" value="LCCL-like domain"/>
    <property type="match status" value="1"/>
</dbReference>
<organism evidence="3 4">
    <name type="scientific">Tilletiopsis washingtonensis</name>
    <dbReference type="NCBI Taxonomy" id="58919"/>
    <lineage>
        <taxon>Eukaryota</taxon>
        <taxon>Fungi</taxon>
        <taxon>Dikarya</taxon>
        <taxon>Basidiomycota</taxon>
        <taxon>Ustilaginomycotina</taxon>
        <taxon>Exobasidiomycetes</taxon>
        <taxon>Entylomatales</taxon>
        <taxon>Entylomatales incertae sedis</taxon>
        <taxon>Tilletiopsis</taxon>
    </lineage>
</organism>
<dbReference type="InterPro" id="IPR004043">
    <property type="entry name" value="LCCL"/>
</dbReference>
<evidence type="ECO:0000256" key="1">
    <source>
        <dbReference type="SAM" id="Phobius"/>
    </source>
</evidence>
<keyword evidence="4" id="KW-1185">Reference proteome</keyword>